<evidence type="ECO:0000313" key="7">
    <source>
        <dbReference type="Proteomes" id="UP000189703"/>
    </source>
</evidence>
<proteinExistence type="inferred from homology"/>
<dbReference type="GeneID" id="104597272"/>
<dbReference type="InterPro" id="IPR004345">
    <property type="entry name" value="TB2_DP1_HVA22"/>
</dbReference>
<name>A0A1U8Q4J2_NELNU</name>
<evidence type="ECO:0000256" key="4">
    <source>
        <dbReference type="ARBA" id="ARBA00022989"/>
    </source>
</evidence>
<protein>
    <recommendedName>
        <fullName evidence="6">HVA22-like protein</fullName>
    </recommendedName>
</protein>
<dbReference type="PANTHER" id="PTHR12300">
    <property type="entry name" value="HVA22-LIKE PROTEINS"/>
    <property type="match status" value="1"/>
</dbReference>
<comment type="similarity">
    <text evidence="2 6">Belongs to the DP1 family.</text>
</comment>
<comment type="subcellular location">
    <subcellularLocation>
        <location evidence="1 6">Membrane</location>
        <topology evidence="1 6">Multi-pass membrane protein</topology>
    </subcellularLocation>
</comment>
<evidence type="ECO:0000256" key="2">
    <source>
        <dbReference type="ARBA" id="ARBA00008573"/>
    </source>
</evidence>
<keyword evidence="4" id="KW-1133">Transmembrane helix</keyword>
<dbReference type="GO" id="GO:0016020">
    <property type="term" value="C:membrane"/>
    <property type="evidence" value="ECO:0007669"/>
    <property type="project" value="UniProtKB-SubCell"/>
</dbReference>
<keyword evidence="3" id="KW-0812">Transmembrane</keyword>
<evidence type="ECO:0000313" key="8">
    <source>
        <dbReference type="RefSeq" id="XP_019053537.1"/>
    </source>
</evidence>
<dbReference type="OrthoDB" id="10009287at2759"/>
<evidence type="ECO:0000256" key="1">
    <source>
        <dbReference type="ARBA" id="ARBA00004141"/>
    </source>
</evidence>
<dbReference type="PANTHER" id="PTHR12300:SF161">
    <property type="entry name" value="RECEPTOR EXPRESSION-ENHANCING PROTEIN"/>
    <property type="match status" value="1"/>
</dbReference>
<keyword evidence="7" id="KW-1185">Reference proteome</keyword>
<gene>
    <name evidence="8" type="primary">LOC104597272</name>
</gene>
<dbReference type="Proteomes" id="UP000189703">
    <property type="component" value="Unplaced"/>
</dbReference>
<evidence type="ECO:0000256" key="6">
    <source>
        <dbReference type="RuleBase" id="RU362006"/>
    </source>
</evidence>
<evidence type="ECO:0000256" key="3">
    <source>
        <dbReference type="ARBA" id="ARBA00022692"/>
    </source>
</evidence>
<reference evidence="8" key="1">
    <citation type="submission" date="2025-08" db="UniProtKB">
        <authorList>
            <consortium name="RefSeq"/>
        </authorList>
    </citation>
    <scope>IDENTIFICATION</scope>
</reference>
<organism evidence="7 8">
    <name type="scientific">Nelumbo nucifera</name>
    <name type="common">Sacred lotus</name>
    <dbReference type="NCBI Taxonomy" id="4432"/>
    <lineage>
        <taxon>Eukaryota</taxon>
        <taxon>Viridiplantae</taxon>
        <taxon>Streptophyta</taxon>
        <taxon>Embryophyta</taxon>
        <taxon>Tracheophyta</taxon>
        <taxon>Spermatophyta</taxon>
        <taxon>Magnoliopsida</taxon>
        <taxon>Proteales</taxon>
        <taxon>Nelumbonaceae</taxon>
        <taxon>Nelumbo</taxon>
    </lineage>
</organism>
<dbReference type="AlphaFoldDB" id="A0A1U8Q4J2"/>
<dbReference type="Pfam" id="PF03134">
    <property type="entry name" value="TB2_DP1_HVA22"/>
    <property type="match status" value="1"/>
</dbReference>
<dbReference type="RefSeq" id="XP_019053537.1">
    <property type="nucleotide sequence ID" value="XM_019197992.1"/>
</dbReference>
<sequence>MGSGSFLKVVAKNFDVLAGPLVTLVYPLLPFWPYAKLIATCWLVLPYFSGAAYVYEHFVRPFFVNQQTVNVWYIPRKEDIFSKPEDILTAAEKYIAENGIHRVDTETTSRKNDKYMIFDHDY</sequence>
<accession>A0A1U8Q4J2</accession>
<keyword evidence="5" id="KW-0472">Membrane</keyword>
<evidence type="ECO:0000256" key="5">
    <source>
        <dbReference type="ARBA" id="ARBA00023136"/>
    </source>
</evidence>